<dbReference type="GO" id="GO:0005737">
    <property type="term" value="C:cytoplasm"/>
    <property type="evidence" value="ECO:0007669"/>
    <property type="project" value="TreeGrafter"/>
</dbReference>
<feature type="compositionally biased region" description="Basic and acidic residues" evidence="2">
    <location>
        <begin position="465"/>
        <end position="478"/>
    </location>
</feature>
<dbReference type="InterPro" id="IPR035974">
    <property type="entry name" value="Rap/Ran-GAP_sf"/>
</dbReference>
<name>A0A093TB68_PHACA</name>
<dbReference type="Pfam" id="PF02145">
    <property type="entry name" value="Rap_GAP"/>
    <property type="match status" value="1"/>
</dbReference>
<organism evidence="4 5">
    <name type="scientific">Phalacrocorax carbo</name>
    <name type="common">Great cormorant</name>
    <name type="synonym">Pelecanus carbo</name>
    <dbReference type="NCBI Taxonomy" id="9209"/>
    <lineage>
        <taxon>Eukaryota</taxon>
        <taxon>Metazoa</taxon>
        <taxon>Chordata</taxon>
        <taxon>Craniata</taxon>
        <taxon>Vertebrata</taxon>
        <taxon>Euteleostomi</taxon>
        <taxon>Archelosauria</taxon>
        <taxon>Archosauria</taxon>
        <taxon>Dinosauria</taxon>
        <taxon>Saurischia</taxon>
        <taxon>Theropoda</taxon>
        <taxon>Coelurosauria</taxon>
        <taxon>Aves</taxon>
        <taxon>Neognathae</taxon>
        <taxon>Neoaves</taxon>
        <taxon>Aequornithes</taxon>
        <taxon>Suliformes</taxon>
        <taxon>Phalacrocoracidae</taxon>
        <taxon>Phalacrocorax</taxon>
    </lineage>
</organism>
<dbReference type="PANTHER" id="PTHR15711:SF17">
    <property type="entry name" value="RAP1 GTPASE-ACTIVATING PROTEIN 2"/>
    <property type="match status" value="1"/>
</dbReference>
<feature type="region of interest" description="Disordered" evidence="2">
    <location>
        <begin position="399"/>
        <end position="516"/>
    </location>
</feature>
<feature type="compositionally biased region" description="Polar residues" evidence="2">
    <location>
        <begin position="445"/>
        <end position="460"/>
    </location>
</feature>
<dbReference type="Proteomes" id="UP000053238">
    <property type="component" value="Unassembled WGS sequence"/>
</dbReference>
<protein>
    <submittedName>
        <fullName evidence="4">Rap1 GTPase-activating protein 2</fullName>
    </submittedName>
</protein>
<feature type="region of interest" description="Disordered" evidence="2">
    <location>
        <begin position="529"/>
        <end position="577"/>
    </location>
</feature>
<reference evidence="4 5" key="1">
    <citation type="submission" date="2014-04" db="EMBL/GenBank/DDBJ databases">
        <title>Genome evolution of avian class.</title>
        <authorList>
            <person name="Zhang G."/>
            <person name="Li C."/>
        </authorList>
    </citation>
    <scope>NUCLEOTIDE SEQUENCE [LARGE SCALE GENOMIC DNA]</scope>
    <source>
        <strain evidence="4">BGI_N336</strain>
    </source>
</reference>
<keyword evidence="5" id="KW-1185">Reference proteome</keyword>
<dbReference type="GO" id="GO:0005096">
    <property type="term" value="F:GTPase activator activity"/>
    <property type="evidence" value="ECO:0007669"/>
    <property type="project" value="UniProtKB-KW"/>
</dbReference>
<evidence type="ECO:0000256" key="2">
    <source>
        <dbReference type="SAM" id="MobiDB-lite"/>
    </source>
</evidence>
<feature type="domain" description="Rap-GAP" evidence="3">
    <location>
        <begin position="84"/>
        <end position="314"/>
    </location>
</feature>
<sequence>DHLNFYCTASSLGNLILSIKCEEADGTEYLRIILRSKVKTLHERIPLAGFSKLPSIPQIAKAFCDDASGLKFNPVLYPKASQMIVSYDEHEVNNTFKFGVIYQKFRQTQEEELFGNNEESTAFKNFLSFLGDTITLQDFKGFRGGLDVSHGQTGAESVYTVFRDREIMFHVSTKLPFTEGDTQQLQRKRHIGNDIVAIIFQEENTPFVPDMIASNFLHAYIVVQVENPEADNAVYKLCVSVGVTATPEPTWGLPLMLPHLEGAAGWCELRFWVGTALVPEVSQRRQGSGAHVCRSWSRSCSLWPLHQASWGENLTLSWLCGSPRRGSASGCAEQWLLLLLVGLLLVCAGSRGEGPGRSRSSVPGEGPGAREGVWVSRKGLCSPTWTVLCFQPPVPAAAAKNQSRSPIKRRSGLFPRLHTGSESQAESRSRCDSVSGAQKTPDLGHSSQEMKSETSSNPSSPEICPNKDRPFIKLKENGRSNISRSSSSTSSFSSTAGESETLEEYDSVGSQPSQASPLEQDVFVYSALPGSESPSVGAAATPVIMSRSPTDIKNRNSPRSSLKFRFDKLSHGSSSTA</sequence>
<dbReference type="GO" id="GO:0051056">
    <property type="term" value="P:regulation of small GTPase mediated signal transduction"/>
    <property type="evidence" value="ECO:0007669"/>
    <property type="project" value="InterPro"/>
</dbReference>
<feature type="non-terminal residue" evidence="4">
    <location>
        <position position="577"/>
    </location>
</feature>
<dbReference type="InterPro" id="IPR000331">
    <property type="entry name" value="Rap/Ran_GAP_dom"/>
</dbReference>
<gene>
    <name evidence="4" type="ORF">N336_02385</name>
</gene>
<dbReference type="AlphaFoldDB" id="A0A093TB68"/>
<dbReference type="InterPro" id="IPR050989">
    <property type="entry name" value="Rap1_Ran_GAP"/>
</dbReference>
<evidence type="ECO:0000313" key="4">
    <source>
        <dbReference type="EMBL" id="KFW91714.1"/>
    </source>
</evidence>
<dbReference type="PROSITE" id="PS50085">
    <property type="entry name" value="RAPGAP"/>
    <property type="match status" value="1"/>
</dbReference>
<evidence type="ECO:0000313" key="5">
    <source>
        <dbReference type="Proteomes" id="UP000053238"/>
    </source>
</evidence>
<feature type="compositionally biased region" description="Low complexity" evidence="2">
    <location>
        <begin position="479"/>
        <end position="499"/>
    </location>
</feature>
<keyword evidence="1" id="KW-0343">GTPase activation</keyword>
<dbReference type="SUPFAM" id="SSF111347">
    <property type="entry name" value="Rap/Ran-GAP"/>
    <property type="match status" value="1"/>
</dbReference>
<proteinExistence type="predicted"/>
<evidence type="ECO:0000256" key="1">
    <source>
        <dbReference type="ARBA" id="ARBA00022468"/>
    </source>
</evidence>
<evidence type="ECO:0000259" key="3">
    <source>
        <dbReference type="PROSITE" id="PS50085"/>
    </source>
</evidence>
<feature type="non-terminal residue" evidence="4">
    <location>
        <position position="1"/>
    </location>
</feature>
<dbReference type="EMBL" id="KL431321">
    <property type="protein sequence ID" value="KFW91714.1"/>
    <property type="molecule type" value="Genomic_DNA"/>
</dbReference>
<accession>A0A093TB68</accession>
<dbReference type="Pfam" id="PF21022">
    <property type="entry name" value="Rap-GAP_dimer"/>
    <property type="match status" value="1"/>
</dbReference>
<dbReference type="GO" id="GO:0005886">
    <property type="term" value="C:plasma membrane"/>
    <property type="evidence" value="ECO:0007669"/>
    <property type="project" value="TreeGrafter"/>
</dbReference>
<dbReference type="Gene3D" id="6.10.140.210">
    <property type="match status" value="1"/>
</dbReference>
<dbReference type="Gene3D" id="3.40.50.11210">
    <property type="entry name" value="Rap/Ran-GAP"/>
    <property type="match status" value="1"/>
</dbReference>
<feature type="compositionally biased region" description="Polar residues" evidence="2">
    <location>
        <begin position="547"/>
        <end position="560"/>
    </location>
</feature>
<dbReference type="PANTHER" id="PTHR15711">
    <property type="entry name" value="RAP GTPASE-ACTIVATING PROTEIN"/>
    <property type="match status" value="1"/>
</dbReference>